<comment type="caution">
    <text evidence="2">The sequence shown here is derived from an EMBL/GenBank/DDBJ whole genome shotgun (WGS) entry which is preliminary data.</text>
</comment>
<organism evidence="2 3">
    <name type="scientific">Kribbella steppae</name>
    <dbReference type="NCBI Taxonomy" id="2512223"/>
    <lineage>
        <taxon>Bacteria</taxon>
        <taxon>Bacillati</taxon>
        <taxon>Actinomycetota</taxon>
        <taxon>Actinomycetes</taxon>
        <taxon>Propionibacteriales</taxon>
        <taxon>Kribbellaceae</taxon>
        <taxon>Kribbella</taxon>
    </lineage>
</organism>
<dbReference type="OrthoDB" id="3932808at2"/>
<dbReference type="RefSeq" id="WP_132211233.1">
    <property type="nucleotide sequence ID" value="NZ_SLWN01000007.1"/>
</dbReference>
<dbReference type="Proteomes" id="UP000294508">
    <property type="component" value="Unassembled WGS sequence"/>
</dbReference>
<protein>
    <submittedName>
        <fullName evidence="2">Uncharacterized protein</fullName>
    </submittedName>
</protein>
<evidence type="ECO:0000313" key="2">
    <source>
        <dbReference type="EMBL" id="TCO26625.1"/>
    </source>
</evidence>
<dbReference type="AlphaFoldDB" id="A0A4R2HF04"/>
<evidence type="ECO:0000256" key="1">
    <source>
        <dbReference type="SAM" id="Phobius"/>
    </source>
</evidence>
<keyword evidence="1" id="KW-0472">Membrane</keyword>
<keyword evidence="1" id="KW-1133">Transmembrane helix</keyword>
<keyword evidence="1" id="KW-0812">Transmembrane</keyword>
<evidence type="ECO:0000313" key="3">
    <source>
        <dbReference type="Proteomes" id="UP000294508"/>
    </source>
</evidence>
<sequence>MSATVQTPLVPGPIQGPTREEPQIEALLPDDYASLVHLAYLILPPSISRPRRVAAAHGVVQRVLSPAEGYPHEFIRRSVVQEAARQASRRTALCRLGGLFAPSDAADFTPCARDLDSAAVQQRTRRGRRVASTITVLTAVGILASLLMS</sequence>
<feature type="transmembrane region" description="Helical" evidence="1">
    <location>
        <begin position="130"/>
        <end position="148"/>
    </location>
</feature>
<gene>
    <name evidence="2" type="ORF">EV652_107518</name>
</gene>
<dbReference type="EMBL" id="SLWN01000007">
    <property type="protein sequence ID" value="TCO26625.1"/>
    <property type="molecule type" value="Genomic_DNA"/>
</dbReference>
<reference evidence="2 3" key="1">
    <citation type="journal article" date="2015" name="Stand. Genomic Sci.">
        <title>Genomic Encyclopedia of Bacterial and Archaeal Type Strains, Phase III: the genomes of soil and plant-associated and newly described type strains.</title>
        <authorList>
            <person name="Whitman W.B."/>
            <person name="Woyke T."/>
            <person name="Klenk H.P."/>
            <person name="Zhou Y."/>
            <person name="Lilburn T.G."/>
            <person name="Beck B.J."/>
            <person name="De Vos P."/>
            <person name="Vandamme P."/>
            <person name="Eisen J.A."/>
            <person name="Garrity G."/>
            <person name="Hugenholtz P."/>
            <person name="Kyrpides N.C."/>
        </authorList>
    </citation>
    <scope>NUCLEOTIDE SEQUENCE [LARGE SCALE GENOMIC DNA]</scope>
    <source>
        <strain evidence="2 3">VKM Ac-2572</strain>
    </source>
</reference>
<keyword evidence="3" id="KW-1185">Reference proteome</keyword>
<accession>A0A4R2HF04</accession>
<proteinExistence type="predicted"/>
<name>A0A4R2HF04_9ACTN</name>